<dbReference type="SMART" id="SM01007">
    <property type="entry name" value="Aldolase_II"/>
    <property type="match status" value="1"/>
</dbReference>
<protein>
    <submittedName>
        <fullName evidence="5">Arad-like aldolase/epimerase</fullName>
    </submittedName>
</protein>
<keyword evidence="2" id="KW-0456">Lyase</keyword>
<dbReference type="InterPro" id="IPR001303">
    <property type="entry name" value="Aldolase_II/adducin_N"/>
</dbReference>
<feature type="domain" description="Class II aldolase/adducin N-terminal" evidence="4">
    <location>
        <begin position="38"/>
        <end position="243"/>
    </location>
</feature>
<evidence type="ECO:0000259" key="4">
    <source>
        <dbReference type="SMART" id="SM01007"/>
    </source>
</evidence>
<dbReference type="PANTHER" id="PTHR22789:SF0">
    <property type="entry name" value="3-OXO-TETRONATE 4-PHOSPHATE DECARBOXYLASE-RELATED"/>
    <property type="match status" value="1"/>
</dbReference>
<dbReference type="OrthoDB" id="2932980at2759"/>
<dbReference type="SUPFAM" id="SSF53639">
    <property type="entry name" value="AraD/HMP-PK domain-like"/>
    <property type="match status" value="1"/>
</dbReference>
<dbReference type="InterPro" id="IPR036409">
    <property type="entry name" value="Aldolase_II/adducin_N_sf"/>
</dbReference>
<keyword evidence="3" id="KW-0732">Signal</keyword>
<feature type="signal peptide" evidence="3">
    <location>
        <begin position="1"/>
        <end position="21"/>
    </location>
</feature>
<dbReference type="Pfam" id="PF00596">
    <property type="entry name" value="Aldolase_II"/>
    <property type="match status" value="1"/>
</dbReference>
<dbReference type="Gene3D" id="3.40.225.10">
    <property type="entry name" value="Class II aldolase/adducin N-terminal domain"/>
    <property type="match status" value="1"/>
</dbReference>
<evidence type="ECO:0000313" key="6">
    <source>
        <dbReference type="Proteomes" id="UP000724874"/>
    </source>
</evidence>
<dbReference type="GO" id="GO:0005829">
    <property type="term" value="C:cytosol"/>
    <property type="evidence" value="ECO:0007669"/>
    <property type="project" value="TreeGrafter"/>
</dbReference>
<dbReference type="InterPro" id="IPR050197">
    <property type="entry name" value="Aldolase_class_II_sugar_metab"/>
</dbReference>
<evidence type="ECO:0000256" key="2">
    <source>
        <dbReference type="ARBA" id="ARBA00023239"/>
    </source>
</evidence>
<dbReference type="PANTHER" id="PTHR22789">
    <property type="entry name" value="FUCULOSE PHOSPHATE ALDOLASE"/>
    <property type="match status" value="1"/>
</dbReference>
<dbReference type="Proteomes" id="UP000724874">
    <property type="component" value="Unassembled WGS sequence"/>
</dbReference>
<keyword evidence="6" id="KW-1185">Reference proteome</keyword>
<reference evidence="5" key="1">
    <citation type="submission" date="2020-11" db="EMBL/GenBank/DDBJ databases">
        <authorList>
            <consortium name="DOE Joint Genome Institute"/>
            <person name="Ahrendt S."/>
            <person name="Riley R."/>
            <person name="Andreopoulos W."/>
            <person name="LaButti K."/>
            <person name="Pangilinan J."/>
            <person name="Ruiz-duenas F.J."/>
            <person name="Barrasa J.M."/>
            <person name="Sanchez-Garcia M."/>
            <person name="Camarero S."/>
            <person name="Miyauchi S."/>
            <person name="Serrano A."/>
            <person name="Linde D."/>
            <person name="Babiker R."/>
            <person name="Drula E."/>
            <person name="Ayuso-Fernandez I."/>
            <person name="Pacheco R."/>
            <person name="Padilla G."/>
            <person name="Ferreira P."/>
            <person name="Barriuso J."/>
            <person name="Kellner H."/>
            <person name="Castanera R."/>
            <person name="Alfaro M."/>
            <person name="Ramirez L."/>
            <person name="Pisabarro A.G."/>
            <person name="Kuo A."/>
            <person name="Tritt A."/>
            <person name="Lipzen A."/>
            <person name="He G."/>
            <person name="Yan M."/>
            <person name="Ng V."/>
            <person name="Cullen D."/>
            <person name="Martin F."/>
            <person name="Rosso M.-N."/>
            <person name="Henrissat B."/>
            <person name="Hibbett D."/>
            <person name="Martinez A.T."/>
            <person name="Grigoriev I.V."/>
        </authorList>
    </citation>
    <scope>NUCLEOTIDE SEQUENCE</scope>
    <source>
        <strain evidence="5">AH 44721</strain>
    </source>
</reference>
<feature type="chain" id="PRO_5040383900" evidence="3">
    <location>
        <begin position="22"/>
        <end position="305"/>
    </location>
</feature>
<accession>A0A9P5NRN3</accession>
<proteinExistence type="predicted"/>
<dbReference type="GO" id="GO:0016832">
    <property type="term" value="F:aldehyde-lyase activity"/>
    <property type="evidence" value="ECO:0007669"/>
    <property type="project" value="TreeGrafter"/>
</dbReference>
<gene>
    <name evidence="5" type="ORF">CPB84DRAFT_1745964</name>
</gene>
<keyword evidence="1" id="KW-0479">Metal-binding</keyword>
<evidence type="ECO:0000313" key="5">
    <source>
        <dbReference type="EMBL" id="KAF8904138.1"/>
    </source>
</evidence>
<name>A0A9P5NRN3_GYMJU</name>
<dbReference type="AlphaFoldDB" id="A0A9P5NRN3"/>
<comment type="caution">
    <text evidence="5">The sequence shown here is derived from an EMBL/GenBank/DDBJ whole genome shotgun (WGS) entry which is preliminary data.</text>
</comment>
<organism evidence="5 6">
    <name type="scientific">Gymnopilus junonius</name>
    <name type="common">Spectacular rustgill mushroom</name>
    <name type="synonym">Gymnopilus spectabilis subsp. junonius</name>
    <dbReference type="NCBI Taxonomy" id="109634"/>
    <lineage>
        <taxon>Eukaryota</taxon>
        <taxon>Fungi</taxon>
        <taxon>Dikarya</taxon>
        <taxon>Basidiomycota</taxon>
        <taxon>Agaricomycotina</taxon>
        <taxon>Agaricomycetes</taxon>
        <taxon>Agaricomycetidae</taxon>
        <taxon>Agaricales</taxon>
        <taxon>Agaricineae</taxon>
        <taxon>Hymenogastraceae</taxon>
        <taxon>Gymnopilus</taxon>
    </lineage>
</organism>
<dbReference type="EMBL" id="JADNYJ010000027">
    <property type="protein sequence ID" value="KAF8904138.1"/>
    <property type="molecule type" value="Genomic_DNA"/>
</dbReference>
<sequence>MRIKLPCILGLVLHLADLVNSQTTPTTSASPAVTSAAIDLLDASHILHFLDVVDAFGHISVRNPDNSSQFIMTIAIAPALSTSQSLVTYEINNATALHLTFNASVTGGAIPSSFIERFIHSEIYKAFPDVVSVVHAHTNEVLPFGAAGVGLKAQMGTAGSVGALPNGSPIFDTSTLPASVLPDSQPHDLLIRNQVLGDALARSFVNGSQLVLMKGHGMAVRGSSIRDAVFRSFYAKQSAIVQAQAVLLGGLAHGGKQPLGLTVREAMDAAVTNEGESLLDRSWSLWVAQVGTDPGLYMNDLAPGR</sequence>
<evidence type="ECO:0000256" key="1">
    <source>
        <dbReference type="ARBA" id="ARBA00022723"/>
    </source>
</evidence>
<evidence type="ECO:0000256" key="3">
    <source>
        <dbReference type="SAM" id="SignalP"/>
    </source>
</evidence>
<dbReference type="GO" id="GO:0019323">
    <property type="term" value="P:pentose catabolic process"/>
    <property type="evidence" value="ECO:0007669"/>
    <property type="project" value="TreeGrafter"/>
</dbReference>
<dbReference type="GO" id="GO:0046872">
    <property type="term" value="F:metal ion binding"/>
    <property type="evidence" value="ECO:0007669"/>
    <property type="project" value="UniProtKB-KW"/>
</dbReference>